<evidence type="ECO:0000313" key="2">
    <source>
        <dbReference type="Proteomes" id="UP000032352"/>
    </source>
</evidence>
<accession>A0AAE9Z4X7</accession>
<dbReference type="KEGG" id="tvd:SG34_008000"/>
<dbReference type="AlphaFoldDB" id="A0AAE9Z4X7"/>
<sequence>MDENEFDHSERRRAIRETNIKLPEGELTLMFDDRPVKLYEFKDITPFGVCLQAAEPASESTVIAIRYLHRHGQFEVFGEMVWQEPVLTGVNDEKHWIGIQFTPDRITQNEALFELLLVH</sequence>
<proteinExistence type="predicted"/>
<evidence type="ECO:0000313" key="1">
    <source>
        <dbReference type="EMBL" id="WDE06831.1"/>
    </source>
</evidence>
<dbReference type="Proteomes" id="UP000032352">
    <property type="component" value="Chromosome"/>
</dbReference>
<keyword evidence="2" id="KW-1185">Reference proteome</keyword>
<gene>
    <name evidence="1" type="ORF">SG34_008000</name>
</gene>
<protein>
    <submittedName>
        <fullName evidence="1">PilZ domain-containing protein</fullName>
    </submittedName>
</protein>
<name>A0AAE9Z4X7_9GAMM</name>
<dbReference type="RefSeq" id="WP_044842750.1">
    <property type="nucleotide sequence ID" value="NZ_CP059733.1"/>
</dbReference>
<reference evidence="1 2" key="1">
    <citation type="journal article" date="2015" name="Genome Announc.">
        <title>Draft Genome Sequences of Marine Isolates of Thalassomonas viridans and Thalassomonas actiniarum.</title>
        <authorList>
            <person name="Olonade I."/>
            <person name="van Zyl L.J."/>
            <person name="Trindade M."/>
        </authorList>
    </citation>
    <scope>NUCLEOTIDE SEQUENCE [LARGE SCALE GENOMIC DNA]</scope>
    <source>
        <strain evidence="1 2">XOM25</strain>
    </source>
</reference>
<organism evidence="1 2">
    <name type="scientific">Thalassomonas viridans</name>
    <dbReference type="NCBI Taxonomy" id="137584"/>
    <lineage>
        <taxon>Bacteria</taxon>
        <taxon>Pseudomonadati</taxon>
        <taxon>Pseudomonadota</taxon>
        <taxon>Gammaproteobacteria</taxon>
        <taxon>Alteromonadales</taxon>
        <taxon>Colwelliaceae</taxon>
        <taxon>Thalassomonas</taxon>
    </lineage>
</organism>
<dbReference type="EMBL" id="CP059733">
    <property type="protein sequence ID" value="WDE06831.1"/>
    <property type="molecule type" value="Genomic_DNA"/>
</dbReference>
<reference evidence="1 2" key="2">
    <citation type="journal article" date="2022" name="Mar. Drugs">
        <title>Bioassay-Guided Fractionation Leads to the Detection of Cholic Acid Generated by the Rare Thalassomonas sp.</title>
        <authorList>
            <person name="Pheiffer F."/>
            <person name="Schneider Y.K."/>
            <person name="Hansen E.H."/>
            <person name="Andersen J.H."/>
            <person name="Isaksson J."/>
            <person name="Busche T."/>
            <person name="R C."/>
            <person name="Kalinowski J."/>
            <person name="Zyl L.V."/>
            <person name="Trindade M."/>
        </authorList>
    </citation>
    <scope>NUCLEOTIDE SEQUENCE [LARGE SCALE GENOMIC DNA]</scope>
    <source>
        <strain evidence="1 2">XOM25</strain>
    </source>
</reference>